<reference evidence="2" key="1">
    <citation type="journal article" date="2023" name="PeerJ">
        <title>Selection and evaluation of lactic acid bacteria from chicken feces in Thailand as potential probiotics.</title>
        <authorList>
            <person name="Khurajog B."/>
            <person name="Disastra Y."/>
            <person name="Lawwyne L.D."/>
            <person name="Sirichokchatchawan W."/>
            <person name="Niyomtham W."/>
            <person name="Yindee J."/>
            <person name="Hampson D.J."/>
            <person name="Prapasarakul N."/>
        </authorList>
    </citation>
    <scope>NUCLEOTIDE SEQUENCE</scope>
    <source>
        <strain evidence="2">BF9</strain>
    </source>
</reference>
<dbReference type="RefSeq" id="WP_317072158.1">
    <property type="nucleotide sequence ID" value="NZ_JAWJAV010000003.1"/>
</dbReference>
<sequence>MTNAIADVSSHVEFKPAELKLTNRDAIMERAKEIRDQFKMDNPVITSENLAGNKLVLRDLKKQKRLLDEARLKVKREYNKPLDEFTSDIKKAQSIIDEAINPLEIAVNDVEEKQKQERKQRIMDVATQIFEQYEVDINDLEFDKHWLNKTYQKTKRENEIIAQAVELRKRKDQLAKDAEAVNSLANGRNIDPEPFIQQLQNGIPLADVTQNIDTAAKQAEQRKEQQERLEIARKAQEQAELEARTKQVGDKRVDKTTGEVVDEYRTFKFKAKVNIEQAKALVNFLKNNEIEYETEAV</sequence>
<organism evidence="2 3">
    <name type="scientific">Pediococcus acidilactici</name>
    <dbReference type="NCBI Taxonomy" id="1254"/>
    <lineage>
        <taxon>Bacteria</taxon>
        <taxon>Bacillati</taxon>
        <taxon>Bacillota</taxon>
        <taxon>Bacilli</taxon>
        <taxon>Lactobacillales</taxon>
        <taxon>Lactobacillaceae</taxon>
        <taxon>Pediococcus</taxon>
        <taxon>Pediococcus acidilactici group</taxon>
    </lineage>
</organism>
<evidence type="ECO:0000256" key="1">
    <source>
        <dbReference type="SAM" id="Coils"/>
    </source>
</evidence>
<accession>A0AAW8YFY5</accession>
<protein>
    <submittedName>
        <fullName evidence="2">DUF1351 domain-containing protein</fullName>
    </submittedName>
</protein>
<comment type="caution">
    <text evidence="2">The sequence shown here is derived from an EMBL/GenBank/DDBJ whole genome shotgun (WGS) entry which is preliminary data.</text>
</comment>
<keyword evidence="1" id="KW-0175">Coiled coil</keyword>
<feature type="coiled-coil region" evidence="1">
    <location>
        <begin position="164"/>
        <end position="244"/>
    </location>
</feature>
<dbReference type="EMBL" id="JAWJAV010000003">
    <property type="protein sequence ID" value="MDV2621182.1"/>
    <property type="molecule type" value="Genomic_DNA"/>
</dbReference>
<name>A0AAW8YFY5_PEDAC</name>
<proteinExistence type="predicted"/>
<dbReference type="AlphaFoldDB" id="A0AAW8YFY5"/>
<dbReference type="Pfam" id="PF07083">
    <property type="entry name" value="DUF1351"/>
    <property type="match status" value="1"/>
</dbReference>
<dbReference type="Proteomes" id="UP001280897">
    <property type="component" value="Unassembled WGS sequence"/>
</dbReference>
<gene>
    <name evidence="2" type="ORF">R0G89_05495</name>
</gene>
<reference evidence="2" key="2">
    <citation type="submission" date="2023-10" db="EMBL/GenBank/DDBJ databases">
        <authorList>
            <person name="Khurajog B."/>
        </authorList>
    </citation>
    <scope>NUCLEOTIDE SEQUENCE</scope>
    <source>
        <strain evidence="2">BF9</strain>
    </source>
</reference>
<evidence type="ECO:0000313" key="2">
    <source>
        <dbReference type="EMBL" id="MDV2621182.1"/>
    </source>
</evidence>
<dbReference type="InterPro" id="IPR009785">
    <property type="entry name" value="Prophage_Lj928_Orf309"/>
</dbReference>
<evidence type="ECO:0000313" key="3">
    <source>
        <dbReference type="Proteomes" id="UP001280897"/>
    </source>
</evidence>